<name>A0ABQ0J6T9_9VIBR</name>
<gene>
    <name evidence="3" type="ORF">JCM19239_1880</name>
</gene>
<dbReference type="PANTHER" id="PTHR10889">
    <property type="entry name" value="DEOXYRIBOSE-PHOSPHATE ALDOLASE"/>
    <property type="match status" value="1"/>
</dbReference>
<dbReference type="EC" id="4.1.2.4" evidence="3"/>
<accession>A0ABQ0J6T9</accession>
<organism evidence="3 4">
    <name type="scientific">Vibrio variabilis</name>
    <dbReference type="NCBI Taxonomy" id="990271"/>
    <lineage>
        <taxon>Bacteria</taxon>
        <taxon>Pseudomonadati</taxon>
        <taxon>Pseudomonadota</taxon>
        <taxon>Gammaproteobacteria</taxon>
        <taxon>Vibrionales</taxon>
        <taxon>Vibrionaceae</taxon>
        <taxon>Vibrio</taxon>
    </lineage>
</organism>
<keyword evidence="4" id="KW-1185">Reference proteome</keyword>
<reference evidence="4" key="2">
    <citation type="submission" date="2014-09" db="EMBL/GenBank/DDBJ databases">
        <authorList>
            <consortium name="NBRP consortium"/>
            <person name="Sawabe T."/>
            <person name="Meirelles P."/>
            <person name="Nakanishi M."/>
            <person name="Sayaka M."/>
            <person name="Hattori M."/>
            <person name="Ohkuma M."/>
        </authorList>
    </citation>
    <scope>NUCLEOTIDE SEQUENCE [LARGE SCALE GENOMIC DNA]</scope>
    <source>
        <strain evidence="4">JCM 19239</strain>
    </source>
</reference>
<evidence type="ECO:0000313" key="3">
    <source>
        <dbReference type="EMBL" id="GAL24426.1"/>
    </source>
</evidence>
<dbReference type="SUPFAM" id="SSF51569">
    <property type="entry name" value="Aldolase"/>
    <property type="match status" value="1"/>
</dbReference>
<comment type="caution">
    <text evidence="3">The sequence shown here is derived from an EMBL/GenBank/DDBJ whole genome shotgun (WGS) entry which is preliminary data.</text>
</comment>
<dbReference type="PANTHER" id="PTHR10889:SF1">
    <property type="entry name" value="DEOXYRIBOSE-PHOSPHATE ALDOLASE"/>
    <property type="match status" value="1"/>
</dbReference>
<dbReference type="InterPro" id="IPR011343">
    <property type="entry name" value="DeoC"/>
</dbReference>
<dbReference type="EMBL" id="BBMS01000004">
    <property type="protein sequence ID" value="GAL24426.1"/>
    <property type="molecule type" value="Genomic_DNA"/>
</dbReference>
<evidence type="ECO:0000313" key="4">
    <source>
        <dbReference type="Proteomes" id="UP000029223"/>
    </source>
</evidence>
<reference evidence="4" key="1">
    <citation type="submission" date="2014-09" db="EMBL/GenBank/DDBJ databases">
        <title>Vibrio variabilis JCM 19239. (C206) whole genome shotgun sequence.</title>
        <authorList>
            <person name="Sawabe T."/>
            <person name="Meirelles P."/>
            <person name="Nakanishi M."/>
            <person name="Sayaka M."/>
            <person name="Hattori M."/>
            <person name="Ohkuma M."/>
        </authorList>
    </citation>
    <scope>NUCLEOTIDE SEQUENCE [LARGE SCALE GENOMIC DNA]</scope>
    <source>
        <strain evidence="4">JCM 19239</strain>
    </source>
</reference>
<dbReference type="InterPro" id="IPR013785">
    <property type="entry name" value="Aldolase_TIM"/>
</dbReference>
<dbReference type="InterPro" id="IPR002915">
    <property type="entry name" value="DeoC/FbaB/LacD_aldolase"/>
</dbReference>
<dbReference type="Gene3D" id="3.20.20.70">
    <property type="entry name" value="Aldolase class I"/>
    <property type="match status" value="1"/>
</dbReference>
<keyword evidence="1" id="KW-0963">Cytoplasm</keyword>
<evidence type="ECO:0000256" key="1">
    <source>
        <dbReference type="ARBA" id="ARBA00022490"/>
    </source>
</evidence>
<sequence length="143" mass="16238">MINFNNPRQVAKAIQFTNVNPELTKDELIAHLDICKDYGFDAAMIAPCWVRFAKEYLKDTDIRVATTLNFPQANDTTAMKVALVHQLGTEGADEFDFPPNPGFLLSGMETEYYEEIKQVVDAAHSYGMKVKVMLEFGFYQLMN</sequence>
<dbReference type="GO" id="GO:0004139">
    <property type="term" value="F:deoxyribose-phosphate aldolase activity"/>
    <property type="evidence" value="ECO:0007669"/>
    <property type="project" value="UniProtKB-EC"/>
</dbReference>
<proteinExistence type="predicted"/>
<dbReference type="Proteomes" id="UP000029223">
    <property type="component" value="Unassembled WGS sequence"/>
</dbReference>
<keyword evidence="3" id="KW-0456">Lyase</keyword>
<dbReference type="SMART" id="SM01133">
    <property type="entry name" value="DeoC"/>
    <property type="match status" value="1"/>
</dbReference>
<protein>
    <submittedName>
        <fullName evidence="3">Deoxyribose-phosphate aldolase</fullName>
        <ecNumber evidence="3">4.1.2.4</ecNumber>
    </submittedName>
</protein>
<keyword evidence="2" id="KW-0704">Schiff base</keyword>
<evidence type="ECO:0000256" key="2">
    <source>
        <dbReference type="ARBA" id="ARBA00023270"/>
    </source>
</evidence>